<dbReference type="EC" id="1.1.1.133" evidence="2"/>
<evidence type="ECO:0000259" key="3">
    <source>
        <dbReference type="Pfam" id="PF04321"/>
    </source>
</evidence>
<keyword evidence="2" id="KW-0560">Oxidoreductase</keyword>
<dbReference type="NCBIfam" id="TIGR01214">
    <property type="entry name" value="rmlD"/>
    <property type="match status" value="1"/>
</dbReference>
<name>A0A0G0KIV7_9BACT</name>
<dbReference type="SUPFAM" id="SSF51735">
    <property type="entry name" value="NAD(P)-binding Rossmann-fold domains"/>
    <property type="match status" value="1"/>
</dbReference>
<dbReference type="GO" id="GO:0019305">
    <property type="term" value="P:dTDP-rhamnose biosynthetic process"/>
    <property type="evidence" value="ECO:0007669"/>
    <property type="project" value="UniProtKB-UniPathway"/>
</dbReference>
<proteinExistence type="inferred from homology"/>
<comment type="pathway">
    <text evidence="2">Carbohydrate biosynthesis; dTDP-L-rhamnose biosynthesis.</text>
</comment>
<dbReference type="PANTHER" id="PTHR10491:SF4">
    <property type="entry name" value="METHIONINE ADENOSYLTRANSFERASE 2 SUBUNIT BETA"/>
    <property type="match status" value="1"/>
</dbReference>
<dbReference type="AlphaFoldDB" id="A0A0G0KIV7"/>
<evidence type="ECO:0000313" key="4">
    <source>
        <dbReference type="EMBL" id="KKQ40531.1"/>
    </source>
</evidence>
<comment type="function">
    <text evidence="2">Catalyzes the reduction of dTDP-6-deoxy-L-lyxo-4-hexulose to yield dTDP-L-rhamnose.</text>
</comment>
<dbReference type="STRING" id="1619036.US58_C0018G0005"/>
<dbReference type="GO" id="GO:0005829">
    <property type="term" value="C:cytosol"/>
    <property type="evidence" value="ECO:0007669"/>
    <property type="project" value="TreeGrafter"/>
</dbReference>
<reference evidence="4 5" key="1">
    <citation type="journal article" date="2015" name="Nature">
        <title>rRNA introns, odd ribosomes, and small enigmatic genomes across a large radiation of phyla.</title>
        <authorList>
            <person name="Brown C.T."/>
            <person name="Hug L.A."/>
            <person name="Thomas B.C."/>
            <person name="Sharon I."/>
            <person name="Castelle C.J."/>
            <person name="Singh A."/>
            <person name="Wilkins M.J."/>
            <person name="Williams K.H."/>
            <person name="Banfield J.F."/>
        </authorList>
    </citation>
    <scope>NUCLEOTIDE SEQUENCE [LARGE SCALE GENOMIC DNA]</scope>
</reference>
<gene>
    <name evidence="4" type="ORF">US58_C0018G0005</name>
</gene>
<dbReference type="GO" id="GO:0008831">
    <property type="term" value="F:dTDP-4-dehydrorhamnose reductase activity"/>
    <property type="evidence" value="ECO:0007669"/>
    <property type="project" value="UniProtKB-EC"/>
</dbReference>
<organism evidence="4 5">
    <name type="scientific">Candidatus Magasanikbacteria bacterium GW2011_GWA2_37_8</name>
    <dbReference type="NCBI Taxonomy" id="1619036"/>
    <lineage>
        <taxon>Bacteria</taxon>
        <taxon>Candidatus Magasanikiibacteriota</taxon>
    </lineage>
</organism>
<dbReference type="Gene3D" id="3.40.50.720">
    <property type="entry name" value="NAD(P)-binding Rossmann-like Domain"/>
    <property type="match status" value="1"/>
</dbReference>
<keyword evidence="2" id="KW-0521">NADP</keyword>
<dbReference type="Gene3D" id="3.90.25.10">
    <property type="entry name" value="UDP-galactose 4-epimerase, domain 1"/>
    <property type="match status" value="1"/>
</dbReference>
<dbReference type="InterPro" id="IPR029903">
    <property type="entry name" value="RmlD-like-bd"/>
</dbReference>
<evidence type="ECO:0000313" key="5">
    <source>
        <dbReference type="Proteomes" id="UP000034333"/>
    </source>
</evidence>
<sequence length="292" mass="32885">MKSILILGAKGTLGQALLQEFSHSDYQVTAWDREEADLTDVSTKEKILNLQPEIIVNATGYNVVDKCEVDSVEKEMAFKINATVPEMLAQIAKDLNAIFVNYSSDYVFKGDKESGYTENDLPDPASIYGESKFEGEKLVQAVGGKYYIIRPSRMFGTAGISIMSKKNFVDIMVGKKDETEIKVVNEERSSPTYAPDLAKFTRVLIEENKPFGIYHGANSGACTWYEWAEEIFKIIGANPKLAAVSGDEFPRPAKRPQFSELLNTKMPPQRSWQDALRAYLDNHEPRRFMVRN</sequence>
<dbReference type="Pfam" id="PF04321">
    <property type="entry name" value="RmlD_sub_bind"/>
    <property type="match status" value="1"/>
</dbReference>
<feature type="domain" description="RmlD-like substrate binding" evidence="3">
    <location>
        <begin position="3"/>
        <end position="282"/>
    </location>
</feature>
<comment type="caution">
    <text evidence="4">The sequence shown here is derived from an EMBL/GenBank/DDBJ whole genome shotgun (WGS) entry which is preliminary data.</text>
</comment>
<dbReference type="EMBL" id="LBTN01000018">
    <property type="protein sequence ID" value="KKQ40531.1"/>
    <property type="molecule type" value="Genomic_DNA"/>
</dbReference>
<evidence type="ECO:0000256" key="2">
    <source>
        <dbReference type="RuleBase" id="RU364082"/>
    </source>
</evidence>
<protein>
    <recommendedName>
        <fullName evidence="2">dTDP-4-dehydrorhamnose reductase</fullName>
        <ecNumber evidence="2">1.1.1.133</ecNumber>
    </recommendedName>
</protein>
<evidence type="ECO:0000256" key="1">
    <source>
        <dbReference type="ARBA" id="ARBA00010944"/>
    </source>
</evidence>
<dbReference type="PANTHER" id="PTHR10491">
    <property type="entry name" value="DTDP-4-DEHYDRORHAMNOSE REDUCTASE"/>
    <property type="match status" value="1"/>
</dbReference>
<dbReference type="Proteomes" id="UP000034333">
    <property type="component" value="Unassembled WGS sequence"/>
</dbReference>
<dbReference type="InterPro" id="IPR036291">
    <property type="entry name" value="NAD(P)-bd_dom_sf"/>
</dbReference>
<comment type="similarity">
    <text evidence="1 2">Belongs to the dTDP-4-dehydrorhamnose reductase family.</text>
</comment>
<dbReference type="InterPro" id="IPR005913">
    <property type="entry name" value="dTDP_dehydrorham_reduct"/>
</dbReference>
<dbReference type="UniPathway" id="UPA00124"/>
<accession>A0A0G0KIV7</accession>
<dbReference type="CDD" id="cd05254">
    <property type="entry name" value="dTDP_HR_like_SDR_e"/>
    <property type="match status" value="1"/>
</dbReference>